<dbReference type="Proteomes" id="UP001497516">
    <property type="component" value="Chromosome 10"/>
</dbReference>
<evidence type="ECO:0000313" key="1">
    <source>
        <dbReference type="EMBL" id="CAL1359577.1"/>
    </source>
</evidence>
<proteinExistence type="predicted"/>
<keyword evidence="2" id="KW-1185">Reference proteome</keyword>
<sequence>MLGCPFLATAKALIDVNEGTLILRDDEERITLEIDPKARSEEVKELISNDLNVSGGEPLMANPTIICIACGDVEQEVKEGTMPK</sequence>
<dbReference type="AlphaFoldDB" id="A0AAV2CSN1"/>
<gene>
    <name evidence="1" type="ORF">LTRI10_LOCUS7052</name>
</gene>
<name>A0AAV2CSN1_9ROSI</name>
<protein>
    <submittedName>
        <fullName evidence="1">Uncharacterized protein</fullName>
    </submittedName>
</protein>
<reference evidence="1 2" key="1">
    <citation type="submission" date="2024-04" db="EMBL/GenBank/DDBJ databases">
        <authorList>
            <person name="Fracassetti M."/>
        </authorList>
    </citation>
    <scope>NUCLEOTIDE SEQUENCE [LARGE SCALE GENOMIC DNA]</scope>
</reference>
<dbReference type="EMBL" id="OZ034814">
    <property type="protein sequence ID" value="CAL1359577.1"/>
    <property type="molecule type" value="Genomic_DNA"/>
</dbReference>
<accession>A0AAV2CSN1</accession>
<evidence type="ECO:0000313" key="2">
    <source>
        <dbReference type="Proteomes" id="UP001497516"/>
    </source>
</evidence>
<organism evidence="1 2">
    <name type="scientific">Linum trigynum</name>
    <dbReference type="NCBI Taxonomy" id="586398"/>
    <lineage>
        <taxon>Eukaryota</taxon>
        <taxon>Viridiplantae</taxon>
        <taxon>Streptophyta</taxon>
        <taxon>Embryophyta</taxon>
        <taxon>Tracheophyta</taxon>
        <taxon>Spermatophyta</taxon>
        <taxon>Magnoliopsida</taxon>
        <taxon>eudicotyledons</taxon>
        <taxon>Gunneridae</taxon>
        <taxon>Pentapetalae</taxon>
        <taxon>rosids</taxon>
        <taxon>fabids</taxon>
        <taxon>Malpighiales</taxon>
        <taxon>Linaceae</taxon>
        <taxon>Linum</taxon>
    </lineage>
</organism>